<dbReference type="InterPro" id="IPR050471">
    <property type="entry name" value="AB_hydrolase"/>
</dbReference>
<accession>A0ABV3XHI7</accession>
<name>A0ABV3XHI7_9ACTN</name>
<dbReference type="SUPFAM" id="SSF53474">
    <property type="entry name" value="alpha/beta-Hydrolases"/>
    <property type="match status" value="1"/>
</dbReference>
<keyword evidence="3" id="KW-1185">Reference proteome</keyword>
<proteinExistence type="predicted"/>
<organism evidence="2 3">
    <name type="scientific">Geodermatophilus maliterrae</name>
    <dbReference type="NCBI Taxonomy" id="3162531"/>
    <lineage>
        <taxon>Bacteria</taxon>
        <taxon>Bacillati</taxon>
        <taxon>Actinomycetota</taxon>
        <taxon>Actinomycetes</taxon>
        <taxon>Geodermatophilales</taxon>
        <taxon>Geodermatophilaceae</taxon>
        <taxon>Geodermatophilus</taxon>
    </lineage>
</organism>
<dbReference type="Proteomes" id="UP001560045">
    <property type="component" value="Unassembled WGS sequence"/>
</dbReference>
<feature type="domain" description="AB hydrolase-1" evidence="1">
    <location>
        <begin position="28"/>
        <end position="270"/>
    </location>
</feature>
<protein>
    <submittedName>
        <fullName evidence="2">Alpha/beta fold hydrolase</fullName>
    </submittedName>
</protein>
<dbReference type="Pfam" id="PF12697">
    <property type="entry name" value="Abhydrolase_6"/>
    <property type="match status" value="1"/>
</dbReference>
<dbReference type="RefSeq" id="WP_369208451.1">
    <property type="nucleotide sequence ID" value="NZ_JBFNXQ010000057.1"/>
</dbReference>
<gene>
    <name evidence="2" type="ORF">ABQ292_16825</name>
</gene>
<evidence type="ECO:0000259" key="1">
    <source>
        <dbReference type="Pfam" id="PF12697"/>
    </source>
</evidence>
<dbReference type="GO" id="GO:0016787">
    <property type="term" value="F:hydrolase activity"/>
    <property type="evidence" value="ECO:0007669"/>
    <property type="project" value="UniProtKB-KW"/>
</dbReference>
<evidence type="ECO:0000313" key="2">
    <source>
        <dbReference type="EMBL" id="MEX5720029.1"/>
    </source>
</evidence>
<dbReference type="PANTHER" id="PTHR43433:SF5">
    <property type="entry name" value="AB HYDROLASE-1 DOMAIN-CONTAINING PROTEIN"/>
    <property type="match status" value="1"/>
</dbReference>
<dbReference type="InterPro" id="IPR000073">
    <property type="entry name" value="AB_hydrolase_1"/>
</dbReference>
<dbReference type="Gene3D" id="3.40.50.1820">
    <property type="entry name" value="alpha/beta hydrolase"/>
    <property type="match status" value="1"/>
</dbReference>
<dbReference type="EMBL" id="JBFNXQ010000057">
    <property type="protein sequence ID" value="MEX5720029.1"/>
    <property type="molecule type" value="Genomic_DNA"/>
</dbReference>
<sequence length="280" mass="30525">MNRPVTGFLDRPGGRLYHEVCGSGPPLLLIPTGNGDAGPYRPVAGLLGNRYTVITYDRLGFSRSSVDGPVDDDQRLDGEVDDVRALLDHLVGGPAHVFGTCTGATIALALLARLPDRVRLLFVHEPPVVSVLPEAAEEIAFHEAVYATYRQQGLAPALAMFKGYLGADGGNRPPEAFQPPPQELRAMLTRIRDNQRFWMEHDMRTFPAFVPDVEALRTVADRVVLLGGEDSRHLAGARVNVVLAERLGVELVDVPGGHLGHVTHPREFSERLAVLLEQRG</sequence>
<dbReference type="InterPro" id="IPR029058">
    <property type="entry name" value="AB_hydrolase_fold"/>
</dbReference>
<dbReference type="PANTHER" id="PTHR43433">
    <property type="entry name" value="HYDROLASE, ALPHA/BETA FOLD FAMILY PROTEIN"/>
    <property type="match status" value="1"/>
</dbReference>
<evidence type="ECO:0000313" key="3">
    <source>
        <dbReference type="Proteomes" id="UP001560045"/>
    </source>
</evidence>
<keyword evidence="2" id="KW-0378">Hydrolase</keyword>
<reference evidence="2 3" key="1">
    <citation type="submission" date="2024-06" db="EMBL/GenBank/DDBJ databases">
        <title>Draft genome sequence of Geodermatophilus badlandi, a novel member of the Geodermatophilaceae isolated from badland sedimentary rocks in the Red desert, Wyoming, USA.</title>
        <authorList>
            <person name="Ben Tekaya S."/>
            <person name="Nouioui I."/>
            <person name="Flores G.M."/>
            <person name="Shaal M.N."/>
            <person name="Bredoire F."/>
            <person name="Basile F."/>
            <person name="Van Diepen L."/>
            <person name="Ward N.L."/>
        </authorList>
    </citation>
    <scope>NUCLEOTIDE SEQUENCE [LARGE SCALE GENOMIC DNA]</scope>
    <source>
        <strain evidence="2 3">WL48A</strain>
    </source>
</reference>
<comment type="caution">
    <text evidence="2">The sequence shown here is derived from an EMBL/GenBank/DDBJ whole genome shotgun (WGS) entry which is preliminary data.</text>
</comment>